<dbReference type="AlphaFoldDB" id="A0A9D2VJM8"/>
<comment type="caution">
    <text evidence="1">The sequence shown here is derived from an EMBL/GenBank/DDBJ whole genome shotgun (WGS) entry which is preliminary data.</text>
</comment>
<dbReference type="SUPFAM" id="SSF89155">
    <property type="entry name" value="TorD-like"/>
    <property type="match status" value="1"/>
</dbReference>
<accession>A0A9D2VJM8</accession>
<dbReference type="Gene3D" id="1.10.3480.10">
    <property type="entry name" value="TorD-like"/>
    <property type="match status" value="1"/>
</dbReference>
<evidence type="ECO:0000313" key="2">
    <source>
        <dbReference type="Proteomes" id="UP000789325"/>
    </source>
</evidence>
<reference evidence="1" key="2">
    <citation type="submission" date="2021-09" db="EMBL/GenBank/DDBJ databases">
        <authorList>
            <person name="Gilroy R."/>
        </authorList>
    </citation>
    <scope>NUCLEOTIDE SEQUENCE</scope>
    <source>
        <strain evidence="1">USAMLcec12-2067</strain>
    </source>
</reference>
<name>A0A9D2VJM8_9ACTN</name>
<reference evidence="1" key="1">
    <citation type="journal article" date="2021" name="PeerJ">
        <title>Extensive microbial diversity within the chicken gut microbiome revealed by metagenomics and culture.</title>
        <authorList>
            <person name="Gilroy R."/>
            <person name="Ravi A."/>
            <person name="Getino M."/>
            <person name="Pursley I."/>
            <person name="Horton D.L."/>
            <person name="Alikhan N.F."/>
            <person name="Baker D."/>
            <person name="Gharbi K."/>
            <person name="Hall N."/>
            <person name="Watson M."/>
            <person name="Adriaenssens E.M."/>
            <person name="Foster-Nyarko E."/>
            <person name="Jarju S."/>
            <person name="Secka A."/>
            <person name="Antonio M."/>
            <person name="Oren A."/>
            <person name="Chaudhuri R.R."/>
            <person name="La Ragione R."/>
            <person name="Hildebrand F."/>
            <person name="Pallen M.J."/>
        </authorList>
    </citation>
    <scope>NUCLEOTIDE SEQUENCE</scope>
    <source>
        <strain evidence="1">USAMLcec12-2067</strain>
    </source>
</reference>
<dbReference type="InterPro" id="IPR020945">
    <property type="entry name" value="DMSO/NO3_reduct_chaperone"/>
</dbReference>
<organism evidence="1 2">
    <name type="scientific">Rubneribacter badeniensis</name>
    <dbReference type="NCBI Taxonomy" id="2070688"/>
    <lineage>
        <taxon>Bacteria</taxon>
        <taxon>Bacillati</taxon>
        <taxon>Actinomycetota</taxon>
        <taxon>Coriobacteriia</taxon>
        <taxon>Eggerthellales</taxon>
        <taxon>Eggerthellaceae</taxon>
        <taxon>Rubneribacter</taxon>
    </lineage>
</organism>
<dbReference type="EMBL" id="DYZL01000073">
    <property type="protein sequence ID" value="HJH42923.1"/>
    <property type="molecule type" value="Genomic_DNA"/>
</dbReference>
<dbReference type="Pfam" id="PF02613">
    <property type="entry name" value="Nitrate_red_del"/>
    <property type="match status" value="1"/>
</dbReference>
<dbReference type="InterPro" id="IPR036411">
    <property type="entry name" value="TorD-like_sf"/>
</dbReference>
<proteinExistence type="predicted"/>
<evidence type="ECO:0000313" key="1">
    <source>
        <dbReference type="EMBL" id="HJH42923.1"/>
    </source>
</evidence>
<sequence length="261" mass="28087">MMESDEMLAVLSACFAPVERDEWAQLTAQPVWAGFLDAARRALQDDDALGEPASPISRARMRCPLQDFLSAGEVKALFAPPTYDEKRAFAARHFTGGLPDSAVPVESLYATWSNGALPSPFSRCAGMYQGDSARYMKDLVERMGMDVPPQFAACPDHLALELDLAAVLLRSGARDAARQFLSERLAWLTAYRMRLLTLGADAGFYIGLVDVLVGIRTQLASGADAVEARAGRGAGAEAETEVEAKAEVVAASNTNRSHTCI</sequence>
<dbReference type="Proteomes" id="UP000789325">
    <property type="component" value="Unassembled WGS sequence"/>
</dbReference>
<gene>
    <name evidence="1" type="ORF">K8V16_03920</name>
</gene>
<protein>
    <submittedName>
        <fullName evidence="1">Molecular chaperone TorD family protein</fullName>
    </submittedName>
</protein>